<dbReference type="OrthoDB" id="186459at2759"/>
<dbReference type="Pfam" id="PF02544">
    <property type="entry name" value="Steroid_dh"/>
    <property type="match status" value="1"/>
</dbReference>
<comment type="subcellular location">
    <subcellularLocation>
        <location evidence="1">Endomembrane system</location>
        <topology evidence="1">Multi-pass membrane protein</topology>
    </subcellularLocation>
</comment>
<dbReference type="InterPro" id="IPR039698">
    <property type="entry name" value="Dfg10/SRD5A3"/>
</dbReference>
<evidence type="ECO:0000313" key="9">
    <source>
        <dbReference type="Proteomes" id="UP000693970"/>
    </source>
</evidence>
<dbReference type="Proteomes" id="UP000693970">
    <property type="component" value="Unassembled WGS sequence"/>
</dbReference>
<reference evidence="8" key="2">
    <citation type="submission" date="2021-04" db="EMBL/GenBank/DDBJ databases">
        <authorList>
            <person name="Podell S."/>
        </authorList>
    </citation>
    <scope>NUCLEOTIDE SEQUENCE</scope>
    <source>
        <strain evidence="8">Hildebrandi</strain>
    </source>
</reference>
<evidence type="ECO:0000259" key="7">
    <source>
        <dbReference type="Pfam" id="PF02544"/>
    </source>
</evidence>
<dbReference type="GO" id="GO:0016095">
    <property type="term" value="P:polyprenol catabolic process"/>
    <property type="evidence" value="ECO:0007669"/>
    <property type="project" value="TreeGrafter"/>
</dbReference>
<name>A0A9K3PBS5_9STRA</name>
<dbReference type="AlphaFoldDB" id="A0A9K3PBS5"/>
<keyword evidence="9" id="KW-1185">Reference proteome</keyword>
<evidence type="ECO:0000256" key="3">
    <source>
        <dbReference type="ARBA" id="ARBA00022989"/>
    </source>
</evidence>
<dbReference type="GO" id="GO:0006488">
    <property type="term" value="P:dolichol-linked oligosaccharide biosynthetic process"/>
    <property type="evidence" value="ECO:0007669"/>
    <property type="project" value="InterPro"/>
</dbReference>
<dbReference type="GO" id="GO:0003865">
    <property type="term" value="F:3-oxo-5-alpha-steroid 4-dehydrogenase activity"/>
    <property type="evidence" value="ECO:0007669"/>
    <property type="project" value="TreeGrafter"/>
</dbReference>
<feature type="transmembrane region" description="Helical" evidence="6">
    <location>
        <begin position="190"/>
        <end position="208"/>
    </location>
</feature>
<feature type="region of interest" description="Disordered" evidence="5">
    <location>
        <begin position="229"/>
        <end position="254"/>
    </location>
</feature>
<feature type="transmembrane region" description="Helical" evidence="6">
    <location>
        <begin position="20"/>
        <end position="39"/>
    </location>
</feature>
<gene>
    <name evidence="8" type="ORF">IV203_023621</name>
</gene>
<sequence>MTSSPTHAVLVSALNIATDLLSPAYLFLSVMAVCSRYNSILKKLASHGKTTAVTTVTTTTTGVVTLQKKSTNNSRNSWLWISKKCFVHFYLIGLLSIGMVMSLASNNTTDNTPTITTTTAARALLILHLCRRVCECLFVQRFRSSSKMHVAGYALGMGHYLVLPLVFWNVSFLDGGEVDPDVEDRKATMTGRSLPVIVLLLAASNLYLQYEQYQHHVILASLRRQSPAYHDENNSNSRKQKGIDNDKRGETTTITHHSVPPPRRWFQWVWCPHYLAEILLYLTFVLLLEYDNSNYINSDTSNIRHRDHLCFNVLPLPIQLCRDAFVTLFLPLRRYHHWFLLLWVTTNLTVSALNNHDWYQEQFRCHNYKSSPTYRRKALVPFLL</sequence>
<organism evidence="8 9">
    <name type="scientific">Nitzschia inconspicua</name>
    <dbReference type="NCBI Taxonomy" id="303405"/>
    <lineage>
        <taxon>Eukaryota</taxon>
        <taxon>Sar</taxon>
        <taxon>Stramenopiles</taxon>
        <taxon>Ochrophyta</taxon>
        <taxon>Bacillariophyta</taxon>
        <taxon>Bacillariophyceae</taxon>
        <taxon>Bacillariophycidae</taxon>
        <taxon>Bacillariales</taxon>
        <taxon>Bacillariaceae</taxon>
        <taxon>Nitzschia</taxon>
    </lineage>
</organism>
<evidence type="ECO:0000313" key="8">
    <source>
        <dbReference type="EMBL" id="KAG7341668.1"/>
    </source>
</evidence>
<accession>A0A9K3PBS5</accession>
<dbReference type="EMBL" id="JAGRRH010000026">
    <property type="protein sequence ID" value="KAG7341668.1"/>
    <property type="molecule type" value="Genomic_DNA"/>
</dbReference>
<evidence type="ECO:0000256" key="6">
    <source>
        <dbReference type="SAM" id="Phobius"/>
    </source>
</evidence>
<feature type="domain" description="3-oxo-5-alpha-steroid 4-dehydrogenase C-terminal" evidence="7">
    <location>
        <begin position="327"/>
        <end position="384"/>
    </location>
</feature>
<feature type="transmembrane region" description="Helical" evidence="6">
    <location>
        <begin position="85"/>
        <end position="105"/>
    </location>
</feature>
<evidence type="ECO:0000256" key="5">
    <source>
        <dbReference type="SAM" id="MobiDB-lite"/>
    </source>
</evidence>
<keyword evidence="3 6" id="KW-1133">Transmembrane helix</keyword>
<evidence type="ECO:0000256" key="4">
    <source>
        <dbReference type="ARBA" id="ARBA00023136"/>
    </source>
</evidence>
<reference evidence="8" key="1">
    <citation type="journal article" date="2021" name="Sci. Rep.">
        <title>Diploid genomic architecture of Nitzschia inconspicua, an elite biomass production diatom.</title>
        <authorList>
            <person name="Oliver A."/>
            <person name="Podell S."/>
            <person name="Pinowska A."/>
            <person name="Traller J.C."/>
            <person name="Smith S.R."/>
            <person name="McClure R."/>
            <person name="Beliaev A."/>
            <person name="Bohutskyi P."/>
            <person name="Hill E.A."/>
            <person name="Rabines A."/>
            <person name="Zheng H."/>
            <person name="Allen L.Z."/>
            <person name="Kuo A."/>
            <person name="Grigoriev I.V."/>
            <person name="Allen A.E."/>
            <person name="Hazlebeck D."/>
            <person name="Allen E.E."/>
        </authorList>
    </citation>
    <scope>NUCLEOTIDE SEQUENCE</scope>
    <source>
        <strain evidence="8">Hildebrandi</strain>
    </source>
</reference>
<evidence type="ECO:0000256" key="1">
    <source>
        <dbReference type="ARBA" id="ARBA00004127"/>
    </source>
</evidence>
<dbReference type="InterPro" id="IPR001104">
    <property type="entry name" value="3-oxo-5_a-steroid_4-DH_C"/>
</dbReference>
<keyword evidence="4 6" id="KW-0472">Membrane</keyword>
<feature type="transmembrane region" description="Helical" evidence="6">
    <location>
        <begin position="268"/>
        <end position="288"/>
    </location>
</feature>
<comment type="caution">
    <text evidence="8">The sequence shown here is derived from an EMBL/GenBank/DDBJ whole genome shotgun (WGS) entry which is preliminary data.</text>
</comment>
<dbReference type="PANTHER" id="PTHR14624:SF0">
    <property type="entry name" value="POLYPRENOL REDUCTASE"/>
    <property type="match status" value="1"/>
</dbReference>
<dbReference type="GO" id="GO:0005783">
    <property type="term" value="C:endoplasmic reticulum"/>
    <property type="evidence" value="ECO:0007669"/>
    <property type="project" value="TreeGrafter"/>
</dbReference>
<dbReference type="PANTHER" id="PTHR14624">
    <property type="entry name" value="DFG10 PROTEIN"/>
    <property type="match status" value="1"/>
</dbReference>
<feature type="compositionally biased region" description="Basic and acidic residues" evidence="5">
    <location>
        <begin position="241"/>
        <end position="250"/>
    </location>
</feature>
<keyword evidence="2 6" id="KW-0812">Transmembrane</keyword>
<dbReference type="PROSITE" id="PS50244">
    <property type="entry name" value="S5A_REDUCTASE"/>
    <property type="match status" value="1"/>
</dbReference>
<proteinExistence type="predicted"/>
<evidence type="ECO:0000256" key="2">
    <source>
        <dbReference type="ARBA" id="ARBA00022692"/>
    </source>
</evidence>
<protein>
    <submittedName>
        <fullName evidence="8">3-oxo-5-alpha-steroid 4-dehydrogenase-domain containing protein</fullName>
    </submittedName>
</protein>
<feature type="transmembrane region" description="Helical" evidence="6">
    <location>
        <begin position="150"/>
        <end position="170"/>
    </location>
</feature>